<evidence type="ECO:0000313" key="2">
    <source>
        <dbReference type="EMBL" id="MCG2672174.1"/>
    </source>
</evidence>
<gene>
    <name evidence="2" type="ORF">L6637_35035</name>
    <name evidence="1" type="ORF">L6654_30435</name>
</gene>
<dbReference type="Proteomes" id="UP001139054">
    <property type="component" value="Unassembled WGS sequence"/>
</dbReference>
<dbReference type="RefSeq" id="WP_237866315.1">
    <property type="nucleotide sequence ID" value="NZ_JAKLTY010000024.1"/>
</dbReference>
<organism evidence="1 4">
    <name type="scientific">Bradyrhizobium zhengyangense</name>
    <dbReference type="NCBI Taxonomy" id="2911009"/>
    <lineage>
        <taxon>Bacteria</taxon>
        <taxon>Pseudomonadati</taxon>
        <taxon>Pseudomonadota</taxon>
        <taxon>Alphaproteobacteria</taxon>
        <taxon>Hyphomicrobiales</taxon>
        <taxon>Nitrobacteraceae</taxon>
        <taxon>Bradyrhizobium</taxon>
    </lineage>
</organism>
<proteinExistence type="predicted"/>
<protein>
    <submittedName>
        <fullName evidence="1">Uncharacterized protein</fullName>
    </submittedName>
</protein>
<sequence>MATIQPSFANAAELFNTLLGRFDPRKDWRAKDIPVAANDNVSRSPTDYRGILNAWRGANPETDTHILSRPSRNVAERFDDVVLAALRSYLNLFESTDPLQSDAGRIADAKVAAPEAGLGDALSPDTLVALAEDGVEFETRLIGAPELGKCGYCSPHFVRELKIPKEVQTSKDSLRVHTKSCHPASSRFAMNE</sequence>
<comment type="caution">
    <text evidence="1">The sequence shown here is derived from an EMBL/GenBank/DDBJ whole genome shotgun (WGS) entry which is preliminary data.</text>
</comment>
<dbReference type="EMBL" id="JAKLUA010000018">
    <property type="protein sequence ID" value="MCG2672174.1"/>
    <property type="molecule type" value="Genomic_DNA"/>
</dbReference>
<name>A0A9X1RIN8_9BRAD</name>
<keyword evidence="3" id="KW-1185">Reference proteome</keyword>
<dbReference type="Proteomes" id="UP001139012">
    <property type="component" value="Unassembled WGS sequence"/>
</dbReference>
<evidence type="ECO:0000313" key="1">
    <source>
        <dbReference type="EMBL" id="MCG2630955.1"/>
    </source>
</evidence>
<accession>A0A9X1RIN8</accession>
<evidence type="ECO:0000313" key="4">
    <source>
        <dbReference type="Proteomes" id="UP001139054"/>
    </source>
</evidence>
<reference evidence="1" key="1">
    <citation type="submission" date="2022-01" db="EMBL/GenBank/DDBJ databases">
        <title>Genome sequnece data of strain Bradyrhizobium sp. nov.</title>
        <authorList>
            <person name="Zhang J."/>
        </authorList>
    </citation>
    <scope>NUCLEOTIDE SEQUENCE</scope>
    <source>
        <strain evidence="2">WYCCWR 12774</strain>
        <strain evidence="1">WYCCWR 13023</strain>
    </source>
</reference>
<evidence type="ECO:0000313" key="3">
    <source>
        <dbReference type="Proteomes" id="UP001139012"/>
    </source>
</evidence>
<dbReference type="EMBL" id="JAKLTY010000024">
    <property type="protein sequence ID" value="MCG2630955.1"/>
    <property type="molecule type" value="Genomic_DNA"/>
</dbReference>
<dbReference type="AlphaFoldDB" id="A0A9X1RIN8"/>